<organism evidence="1 2">
    <name type="scientific">Halosimplex aquaticum</name>
    <dbReference type="NCBI Taxonomy" id="3026162"/>
    <lineage>
        <taxon>Archaea</taxon>
        <taxon>Methanobacteriati</taxon>
        <taxon>Methanobacteriota</taxon>
        <taxon>Stenosarchaea group</taxon>
        <taxon>Halobacteria</taxon>
        <taxon>Halobacteriales</taxon>
        <taxon>Haloarculaceae</taxon>
        <taxon>Halosimplex</taxon>
    </lineage>
</organism>
<evidence type="ECO:0000313" key="2">
    <source>
        <dbReference type="Proteomes" id="UP001596432"/>
    </source>
</evidence>
<sequence>MSLTVPVGSDHQLARLLQIGIVLEEVVEARAAKHAADSAADLGDEVTAMLEEAAEESADHRNRLEALVDELDAETVPFEEIEMLVEAQYEADEDFDGVLYDQLCNEETAYKFYDDLIDAVEASDVQFGIDRERLIDTLAAIREEEAEGVEEVTQLMEERR</sequence>
<dbReference type="AlphaFoldDB" id="A0ABD5Y543"/>
<keyword evidence="2" id="KW-1185">Reference proteome</keyword>
<dbReference type="SUPFAM" id="SSF47240">
    <property type="entry name" value="Ferritin-like"/>
    <property type="match status" value="1"/>
</dbReference>
<evidence type="ECO:0000313" key="1">
    <source>
        <dbReference type="EMBL" id="MFC7142470.1"/>
    </source>
</evidence>
<reference evidence="1 2" key="1">
    <citation type="journal article" date="2019" name="Int. J. Syst. Evol. Microbiol.">
        <title>The Global Catalogue of Microorganisms (GCM) 10K type strain sequencing project: providing services to taxonomists for standard genome sequencing and annotation.</title>
        <authorList>
            <consortium name="The Broad Institute Genomics Platform"/>
            <consortium name="The Broad Institute Genome Sequencing Center for Infectious Disease"/>
            <person name="Wu L."/>
            <person name="Ma J."/>
        </authorList>
    </citation>
    <scope>NUCLEOTIDE SEQUENCE [LARGE SCALE GENOMIC DNA]</scope>
    <source>
        <strain evidence="1 2">XZYJT29</strain>
    </source>
</reference>
<dbReference type="RefSeq" id="WP_274323536.1">
    <property type="nucleotide sequence ID" value="NZ_CP118158.1"/>
</dbReference>
<accession>A0ABD5Y543</accession>
<dbReference type="Proteomes" id="UP001596432">
    <property type="component" value="Unassembled WGS sequence"/>
</dbReference>
<dbReference type="EMBL" id="JBHTAS010000001">
    <property type="protein sequence ID" value="MFC7142470.1"/>
    <property type="molecule type" value="Genomic_DNA"/>
</dbReference>
<dbReference type="GeneID" id="78822811"/>
<comment type="caution">
    <text evidence="1">The sequence shown here is derived from an EMBL/GenBank/DDBJ whole genome shotgun (WGS) entry which is preliminary data.</text>
</comment>
<protein>
    <submittedName>
        <fullName evidence="1">Ferritin-like domain-containing protein</fullName>
    </submittedName>
</protein>
<proteinExistence type="predicted"/>
<dbReference type="InterPro" id="IPR009078">
    <property type="entry name" value="Ferritin-like_SF"/>
</dbReference>
<name>A0ABD5Y543_9EURY</name>
<gene>
    <name evidence="1" type="ORF">ACFQMA_21855</name>
</gene>